<name>A0A2A9E2X9_9MICO</name>
<protein>
    <recommendedName>
        <fullName evidence="3">Acetone carboxylase</fullName>
    </recommendedName>
</protein>
<dbReference type="OrthoDB" id="5193525at2"/>
<evidence type="ECO:0000313" key="1">
    <source>
        <dbReference type="EMBL" id="PFG33377.1"/>
    </source>
</evidence>
<evidence type="ECO:0008006" key="3">
    <source>
        <dbReference type="Google" id="ProtNLM"/>
    </source>
</evidence>
<evidence type="ECO:0000313" key="2">
    <source>
        <dbReference type="Proteomes" id="UP000225548"/>
    </source>
</evidence>
<dbReference type="RefSeq" id="WP_098454594.1">
    <property type="nucleotide sequence ID" value="NZ_PDJG01000001.1"/>
</dbReference>
<dbReference type="AlphaFoldDB" id="A0A2A9E2X9"/>
<comment type="caution">
    <text evidence="1">The sequence shown here is derived from an EMBL/GenBank/DDBJ whole genome shotgun (WGS) entry which is preliminary data.</text>
</comment>
<dbReference type="EMBL" id="PDJG01000001">
    <property type="protein sequence ID" value="PFG33377.1"/>
    <property type="molecule type" value="Genomic_DNA"/>
</dbReference>
<proteinExistence type="predicted"/>
<gene>
    <name evidence="1" type="ORF">ATL42_1250</name>
</gene>
<accession>A0A2A9E2X9</accession>
<dbReference type="Proteomes" id="UP000225548">
    <property type="component" value="Unassembled WGS sequence"/>
</dbReference>
<sequence length="81" mass="9110">MSDVLGLADPLDDELVCSGKGCRAVATWGLLWNNPKIHTPQRRKVWLACDDHREHLETFLGARDFLRATVPVSDLEQRTAP</sequence>
<keyword evidence="2" id="KW-1185">Reference proteome</keyword>
<organism evidence="1 2">
    <name type="scientific">Sanguibacter antarcticus</name>
    <dbReference type="NCBI Taxonomy" id="372484"/>
    <lineage>
        <taxon>Bacteria</taxon>
        <taxon>Bacillati</taxon>
        <taxon>Actinomycetota</taxon>
        <taxon>Actinomycetes</taxon>
        <taxon>Micrococcales</taxon>
        <taxon>Sanguibacteraceae</taxon>
        <taxon>Sanguibacter</taxon>
    </lineage>
</organism>
<reference evidence="1 2" key="1">
    <citation type="submission" date="2017-10" db="EMBL/GenBank/DDBJ databases">
        <title>Sequencing the genomes of 1000 actinobacteria strains.</title>
        <authorList>
            <person name="Klenk H.-P."/>
        </authorList>
    </citation>
    <scope>NUCLEOTIDE SEQUENCE [LARGE SCALE GENOMIC DNA]</scope>
    <source>
        <strain evidence="1 2">DSM 18966</strain>
    </source>
</reference>